<proteinExistence type="predicted"/>
<dbReference type="AlphaFoldDB" id="A0AAV7QZX3"/>
<evidence type="ECO:0000313" key="3">
    <source>
        <dbReference type="Proteomes" id="UP001066276"/>
    </source>
</evidence>
<comment type="caution">
    <text evidence="2">The sequence shown here is derived from an EMBL/GenBank/DDBJ whole genome shotgun (WGS) entry which is preliminary data.</text>
</comment>
<feature type="compositionally biased region" description="Basic and acidic residues" evidence="1">
    <location>
        <begin position="27"/>
        <end position="45"/>
    </location>
</feature>
<evidence type="ECO:0000313" key="2">
    <source>
        <dbReference type="EMBL" id="KAJ1143945.1"/>
    </source>
</evidence>
<evidence type="ECO:0000256" key="1">
    <source>
        <dbReference type="SAM" id="MobiDB-lite"/>
    </source>
</evidence>
<gene>
    <name evidence="2" type="ORF">NDU88_010247</name>
</gene>
<organism evidence="2 3">
    <name type="scientific">Pleurodeles waltl</name>
    <name type="common">Iberian ribbed newt</name>
    <dbReference type="NCBI Taxonomy" id="8319"/>
    <lineage>
        <taxon>Eukaryota</taxon>
        <taxon>Metazoa</taxon>
        <taxon>Chordata</taxon>
        <taxon>Craniata</taxon>
        <taxon>Vertebrata</taxon>
        <taxon>Euteleostomi</taxon>
        <taxon>Amphibia</taxon>
        <taxon>Batrachia</taxon>
        <taxon>Caudata</taxon>
        <taxon>Salamandroidea</taxon>
        <taxon>Salamandridae</taxon>
        <taxon>Pleurodelinae</taxon>
        <taxon>Pleurodeles</taxon>
    </lineage>
</organism>
<accession>A0AAV7QZX3</accession>
<keyword evidence="3" id="KW-1185">Reference proteome</keyword>
<dbReference type="EMBL" id="JANPWB010000010">
    <property type="protein sequence ID" value="KAJ1143945.1"/>
    <property type="molecule type" value="Genomic_DNA"/>
</dbReference>
<dbReference type="Proteomes" id="UP001066276">
    <property type="component" value="Chromosome 6"/>
</dbReference>
<protein>
    <submittedName>
        <fullName evidence="2">Uncharacterized protein</fullName>
    </submittedName>
</protein>
<name>A0AAV7QZX3_PLEWA</name>
<sequence length="84" mass="9591">MVGSSPKGKYKLRRVCEGQEAAPLEVQMRKQEQSRFRGKGDRSAEKKRILTVSRIEGLRKAKGQRSFVEWSMRKSTAPHEENSG</sequence>
<reference evidence="2" key="1">
    <citation type="journal article" date="2022" name="bioRxiv">
        <title>Sequencing and chromosome-scale assembly of the giantPleurodeles waltlgenome.</title>
        <authorList>
            <person name="Brown T."/>
            <person name="Elewa A."/>
            <person name="Iarovenko S."/>
            <person name="Subramanian E."/>
            <person name="Araus A.J."/>
            <person name="Petzold A."/>
            <person name="Susuki M."/>
            <person name="Suzuki K.-i.T."/>
            <person name="Hayashi T."/>
            <person name="Toyoda A."/>
            <person name="Oliveira C."/>
            <person name="Osipova E."/>
            <person name="Leigh N.D."/>
            <person name="Simon A."/>
            <person name="Yun M.H."/>
        </authorList>
    </citation>
    <scope>NUCLEOTIDE SEQUENCE</scope>
    <source>
        <strain evidence="2">20211129_DDA</strain>
        <tissue evidence="2">Liver</tissue>
    </source>
</reference>
<feature type="region of interest" description="Disordered" evidence="1">
    <location>
        <begin position="26"/>
        <end position="45"/>
    </location>
</feature>